<proteinExistence type="predicted"/>
<organism evidence="1">
    <name type="scientific">Vibrio lentus</name>
    <dbReference type="NCBI Taxonomy" id="136468"/>
    <lineage>
        <taxon>Bacteria</taxon>
        <taxon>Pseudomonadati</taxon>
        <taxon>Pseudomonadota</taxon>
        <taxon>Gammaproteobacteria</taxon>
        <taxon>Vibrionales</taxon>
        <taxon>Vibrionaceae</taxon>
        <taxon>Vibrio</taxon>
    </lineage>
</organism>
<comment type="caution">
    <text evidence="1">The sequence shown here is derived from an EMBL/GenBank/DDBJ whole genome shotgun (WGS) entry which is preliminary data.</text>
</comment>
<dbReference type="AlphaFoldDB" id="A0AB36XJ28"/>
<name>A0AB36XJ28_9VIBR</name>
<evidence type="ECO:0000313" key="1">
    <source>
        <dbReference type="EMBL" id="PMK43683.1"/>
    </source>
</evidence>
<accession>A0AB36XJ28</accession>
<dbReference type="EMBL" id="MCXM01000034">
    <property type="protein sequence ID" value="PMK43683.1"/>
    <property type="molecule type" value="Genomic_DNA"/>
</dbReference>
<reference evidence="1" key="2">
    <citation type="submission" date="2016-07" db="EMBL/GenBank/DDBJ databases">
        <authorList>
            <person name="Kauffman K."/>
            <person name="Arevalo P."/>
            <person name="Polz M.F."/>
        </authorList>
    </citation>
    <scope>NUCLEOTIDE SEQUENCE</scope>
    <source>
        <strain evidence="1">10N.261.52.F7</strain>
    </source>
</reference>
<protein>
    <submittedName>
        <fullName evidence="1">Uncharacterized protein</fullName>
    </submittedName>
</protein>
<reference key="1">
    <citation type="submission" date="2016-07" db="EMBL/GenBank/DDBJ databases">
        <title>Nontailed viruses are major unrecognized killers of bacteria in the ocean.</title>
        <authorList>
            <person name="Kauffman K."/>
            <person name="Hussain F."/>
            <person name="Yang J."/>
            <person name="Arevalo P."/>
            <person name="Brown J."/>
            <person name="Cutler M."/>
            <person name="Kelly L."/>
            <person name="Polz M.F."/>
        </authorList>
    </citation>
    <scope>NUCLEOTIDE SEQUENCE [LARGE SCALE GENOMIC DNA]</scope>
    <source>
        <strain>10N.261.52.F7</strain>
    </source>
</reference>
<reference evidence="1" key="3">
    <citation type="journal article" date="2018" name="Nature">
        <title>A major lineage of non-tailed dsDNA viruses as unrecognized killers of marine bacteria.</title>
        <authorList>
            <person name="Kauffman K.M."/>
            <person name="Hussain F.A."/>
            <person name="Yang J."/>
            <person name="Arevalo P."/>
            <person name="Brown J.M."/>
            <person name="Chang W.K."/>
            <person name="VanInsberghe D."/>
            <person name="Elsherbini J."/>
            <person name="Sharma R.S."/>
            <person name="Cutler M.B."/>
            <person name="Kelly L."/>
            <person name="Polz M.F."/>
        </authorList>
    </citation>
    <scope>NUCLEOTIDE SEQUENCE</scope>
    <source>
        <strain evidence="1">10N.261.52.F7</strain>
    </source>
</reference>
<sequence length="59" mass="6608">MSISSDRDPELNLIIDFGNLLILFPSSPLIIKPSSMKLTLHCRTGSLEMWGFLILGEVF</sequence>
<gene>
    <name evidence="1" type="ORF">BCT99_25505</name>
</gene>